<accession>A0A9W8K317</accession>
<proteinExistence type="predicted"/>
<reference evidence="1" key="1">
    <citation type="submission" date="2022-07" db="EMBL/GenBank/DDBJ databases">
        <title>Genome Sequence of Agrocybe chaxingu.</title>
        <authorList>
            <person name="Buettner E."/>
        </authorList>
    </citation>
    <scope>NUCLEOTIDE SEQUENCE</scope>
    <source>
        <strain evidence="1">MP-N11</strain>
    </source>
</reference>
<keyword evidence="2" id="KW-1185">Reference proteome</keyword>
<sequence length="140" mass="15969">MATTDKYPPSRLIRRRLERYPNAALWGFPVDRKRMLADFKKTAPPNIDSEEYMSLLGDHVIRVLSELDAKCNEIWYSPTTSTKQVYSKGARTGEKTVVALVKCTRSEDKFLPPPDKVEELKKVFAAQGFTEEPGWFIAAD</sequence>
<protein>
    <submittedName>
        <fullName evidence="1">Uncharacterized protein</fullName>
    </submittedName>
</protein>
<dbReference type="OrthoDB" id="3045462at2759"/>
<dbReference type="EMBL" id="JANKHO010001055">
    <property type="protein sequence ID" value="KAJ3504089.1"/>
    <property type="molecule type" value="Genomic_DNA"/>
</dbReference>
<evidence type="ECO:0000313" key="2">
    <source>
        <dbReference type="Proteomes" id="UP001148786"/>
    </source>
</evidence>
<name>A0A9W8K317_9AGAR</name>
<organism evidence="1 2">
    <name type="scientific">Agrocybe chaxingu</name>
    <dbReference type="NCBI Taxonomy" id="84603"/>
    <lineage>
        <taxon>Eukaryota</taxon>
        <taxon>Fungi</taxon>
        <taxon>Dikarya</taxon>
        <taxon>Basidiomycota</taxon>
        <taxon>Agaricomycotina</taxon>
        <taxon>Agaricomycetes</taxon>
        <taxon>Agaricomycetidae</taxon>
        <taxon>Agaricales</taxon>
        <taxon>Agaricineae</taxon>
        <taxon>Strophariaceae</taxon>
        <taxon>Agrocybe</taxon>
    </lineage>
</organism>
<dbReference type="AlphaFoldDB" id="A0A9W8K317"/>
<dbReference type="Proteomes" id="UP001148786">
    <property type="component" value="Unassembled WGS sequence"/>
</dbReference>
<comment type="caution">
    <text evidence="1">The sequence shown here is derived from an EMBL/GenBank/DDBJ whole genome shotgun (WGS) entry which is preliminary data.</text>
</comment>
<gene>
    <name evidence="1" type="ORF">NLJ89_g8122</name>
</gene>
<evidence type="ECO:0000313" key="1">
    <source>
        <dbReference type="EMBL" id="KAJ3504089.1"/>
    </source>
</evidence>